<reference evidence="6 7" key="1">
    <citation type="journal article" date="2015" name="Genome Announc.">
        <title>Complete Genome Sequence of Pelosinus fermentans JBW45, a Member of a Remarkably Competitive Group of Negativicutes in the Firmicutes Phylum.</title>
        <authorList>
            <person name="De Leon K.B."/>
            <person name="Utturkar S.M."/>
            <person name="Camilleri L.B."/>
            <person name="Elias D.A."/>
            <person name="Arkin A.P."/>
            <person name="Fields M.W."/>
            <person name="Brown S.D."/>
            <person name="Wall J.D."/>
        </authorList>
    </citation>
    <scope>NUCLEOTIDE SEQUENCE [LARGE SCALE GENOMIC DNA]</scope>
    <source>
        <strain evidence="6 7">JBW45</strain>
    </source>
</reference>
<protein>
    <submittedName>
        <fullName evidence="6">Cytochrome c assembly protein</fullName>
    </submittedName>
</protein>
<dbReference type="GO" id="GO:0017004">
    <property type="term" value="P:cytochrome complex assembly"/>
    <property type="evidence" value="ECO:0007669"/>
    <property type="project" value="UniProtKB-KW"/>
</dbReference>
<dbReference type="PANTHER" id="PTHR43653:SF1">
    <property type="entry name" value="CYTOCHROME C-TYPE BIOGENESIS PROTEIN CCMF"/>
    <property type="match status" value="1"/>
</dbReference>
<evidence type="ECO:0000256" key="1">
    <source>
        <dbReference type="ARBA" id="ARBA00009186"/>
    </source>
</evidence>
<evidence type="ECO:0000259" key="5">
    <source>
        <dbReference type="Pfam" id="PF16327"/>
    </source>
</evidence>
<keyword evidence="3" id="KW-0472">Membrane</keyword>
<evidence type="ECO:0000313" key="6">
    <source>
        <dbReference type="EMBL" id="AJQ28156.1"/>
    </source>
</evidence>
<dbReference type="AlphaFoldDB" id="I8U3R4"/>
<dbReference type="InterPro" id="IPR003567">
    <property type="entry name" value="Cyt_c_biogenesis"/>
</dbReference>
<feature type="transmembrane region" description="Helical" evidence="3">
    <location>
        <begin position="444"/>
        <end position="462"/>
    </location>
</feature>
<dbReference type="PANTHER" id="PTHR43653">
    <property type="entry name" value="CYTOCHROME C ASSEMBLY PROTEIN-RELATED"/>
    <property type="match status" value="1"/>
</dbReference>
<dbReference type="GO" id="GO:0015232">
    <property type="term" value="F:heme transmembrane transporter activity"/>
    <property type="evidence" value="ECO:0007669"/>
    <property type="project" value="InterPro"/>
</dbReference>
<dbReference type="Pfam" id="PF16327">
    <property type="entry name" value="CcmF_C"/>
    <property type="match status" value="1"/>
</dbReference>
<feature type="transmembrane region" description="Helical" evidence="3">
    <location>
        <begin position="45"/>
        <end position="65"/>
    </location>
</feature>
<keyword evidence="3" id="KW-1133">Transmembrane helix</keyword>
<feature type="transmembrane region" description="Helical" evidence="3">
    <location>
        <begin position="164"/>
        <end position="187"/>
    </location>
</feature>
<evidence type="ECO:0000259" key="4">
    <source>
        <dbReference type="Pfam" id="PF01578"/>
    </source>
</evidence>
<dbReference type="InterPro" id="IPR032523">
    <property type="entry name" value="CcmF_C"/>
</dbReference>
<name>I8U3R4_9FIRM</name>
<keyword evidence="3" id="KW-0812">Transmembrane</keyword>
<feature type="transmembrane region" description="Helical" evidence="3">
    <location>
        <begin position="6"/>
        <end position="24"/>
    </location>
</feature>
<feature type="transmembrane region" description="Helical" evidence="3">
    <location>
        <begin position="307"/>
        <end position="328"/>
    </location>
</feature>
<feature type="transmembrane region" description="Helical" evidence="3">
    <location>
        <begin position="421"/>
        <end position="438"/>
    </location>
</feature>
<feature type="transmembrane region" description="Helical" evidence="3">
    <location>
        <begin position="270"/>
        <end position="287"/>
    </location>
</feature>
<gene>
    <name evidence="6" type="ORF">JBW_02812</name>
</gene>
<feature type="transmembrane region" description="Helical" evidence="3">
    <location>
        <begin position="199"/>
        <end position="225"/>
    </location>
</feature>
<dbReference type="STRING" id="1192197.JBW_02812"/>
<feature type="transmembrane region" description="Helical" evidence="3">
    <location>
        <begin position="125"/>
        <end position="144"/>
    </location>
</feature>
<dbReference type="EMBL" id="CP010978">
    <property type="protein sequence ID" value="AJQ28156.1"/>
    <property type="molecule type" value="Genomic_DNA"/>
</dbReference>
<feature type="transmembrane region" description="Helical" evidence="3">
    <location>
        <begin position="474"/>
        <end position="494"/>
    </location>
</feature>
<proteinExistence type="inferred from homology"/>
<evidence type="ECO:0000313" key="7">
    <source>
        <dbReference type="Proteomes" id="UP000005361"/>
    </source>
</evidence>
<feature type="transmembrane region" description="Helical" evidence="3">
    <location>
        <begin position="700"/>
        <end position="722"/>
    </location>
</feature>
<dbReference type="HOGENOM" id="CLU_015041_3_0_9"/>
<dbReference type="PRINTS" id="PR01410">
    <property type="entry name" value="CCBIOGENESIS"/>
</dbReference>
<feature type="domain" description="Cytochrome c assembly protein" evidence="4">
    <location>
        <begin position="95"/>
        <end position="291"/>
    </location>
</feature>
<keyword evidence="2" id="KW-0201">Cytochrome c-type biogenesis</keyword>
<dbReference type="InterPro" id="IPR002541">
    <property type="entry name" value="Cyt_c_assembly"/>
</dbReference>
<feature type="transmembrane region" description="Helical" evidence="3">
    <location>
        <begin position="349"/>
        <end position="372"/>
    </location>
</feature>
<comment type="similarity">
    <text evidence="1">Belongs to the CcmF/CycK/Ccl1/NrfE/CcsA family.</text>
</comment>
<evidence type="ECO:0000256" key="3">
    <source>
        <dbReference type="SAM" id="Phobius"/>
    </source>
</evidence>
<feature type="transmembrane region" description="Helical" evidence="3">
    <location>
        <begin position="245"/>
        <end position="263"/>
    </location>
</feature>
<dbReference type="Pfam" id="PF01578">
    <property type="entry name" value="Cytochrom_C_asm"/>
    <property type="match status" value="1"/>
</dbReference>
<feature type="domain" description="Cytochrome c-type biogenesis protein CcmF C-terminal" evidence="5">
    <location>
        <begin position="314"/>
        <end position="590"/>
    </location>
</feature>
<feature type="transmembrane region" description="Helical" evidence="3">
    <location>
        <begin position="392"/>
        <end position="409"/>
    </location>
</feature>
<evidence type="ECO:0000256" key="2">
    <source>
        <dbReference type="ARBA" id="ARBA00022748"/>
    </source>
</evidence>
<dbReference type="GO" id="GO:0020037">
    <property type="term" value="F:heme binding"/>
    <property type="evidence" value="ECO:0007669"/>
    <property type="project" value="InterPro"/>
</dbReference>
<dbReference type="KEGG" id="pft:JBW_02812"/>
<dbReference type="Proteomes" id="UP000005361">
    <property type="component" value="Chromosome"/>
</dbReference>
<feature type="transmembrane region" description="Helical" evidence="3">
    <location>
        <begin position="85"/>
        <end position="113"/>
    </location>
</feature>
<dbReference type="GO" id="GO:0016020">
    <property type="term" value="C:membrane"/>
    <property type="evidence" value="ECO:0007669"/>
    <property type="project" value="InterPro"/>
</dbReference>
<organism evidence="6 7">
    <name type="scientific">Pelosinus fermentans JBW45</name>
    <dbReference type="NCBI Taxonomy" id="1192197"/>
    <lineage>
        <taxon>Bacteria</taxon>
        <taxon>Bacillati</taxon>
        <taxon>Bacillota</taxon>
        <taxon>Negativicutes</taxon>
        <taxon>Selenomonadales</taxon>
        <taxon>Sporomusaceae</taxon>
        <taxon>Pelosinus</taxon>
    </lineage>
</organism>
<reference evidence="7" key="2">
    <citation type="submission" date="2015-02" db="EMBL/GenBank/DDBJ databases">
        <title>Complete Genome Sequence of Pelosinus fermentans JBW45.</title>
        <authorList>
            <person name="De Leon K.B."/>
            <person name="Utturkar S.M."/>
            <person name="Camilleri L.B."/>
            <person name="Arkin A.P."/>
            <person name="Fields M.W."/>
            <person name="Brown S.D."/>
            <person name="Wall J.D."/>
        </authorList>
    </citation>
    <scope>NUCLEOTIDE SEQUENCE [LARGE SCALE GENOMIC DNA]</scope>
    <source>
        <strain evidence="7">JBW45</strain>
    </source>
</reference>
<accession>I8U3R4</accession>
<dbReference type="RefSeq" id="WP_007953828.1">
    <property type="nucleotide sequence ID" value="NZ_CP010978.1"/>
</dbReference>
<sequence length="742" mass="81841">MVGYVSIVFALLVTCIAAFSYFNVHLSTVTRRSGKGRAANVGLQCYRLSAILAGIAAGYLLYLILDNRFDYAYVFSYSSRELAFMYKLSAFWAGQQGSFMLWLVFHVIFGLLLSRKNDTPPGVMAVYSVLQAILLIVLLAKGPFMLLAQPQLDGVGLNPLLQDFWMIIHPPIIFLGYAGLAVPFAYALEGLFSNNHKTWMTAVLPWALFSWCALGAGVFIGGFWAYKVLGWGGYWAWDPVENSSLVPWLVNGALVHSLFWARLKSAAIRSAYFASIFSFVTVLYGTFLTRSGVLSDFSTHSFADEGVGGLLAGFVLLTIFFGLTLLIIRWPDLPEGELYTRVNSREFTLGCSVLIFSLMAVMVFIGMSTPLVTMLLGNPSNVSESFYNNTSLPLAAALVMLLTISPMFNKKPNEAISLKKYWWLGIIGLLSLVLPLKLGLYQPMIVITTIFSITALIANVIIGRGNESAASWPAAITHAGLAVMVIGIVASSAANESTVTTLNLQQPKQILGSEITYIGKEEANDGSGFYQNFIVGHQKIEPSLIQAFTKYNKEGQPSAREPAIDRRWLADLYVAPVMKHEDHTATEIRLATGEESQQNDVIIRFISWKMITGTTGQEMKVQTVFEVVKEGRTEAIQPELVYKNGVVTGAPVVVFGQYEIVINGVNPRDGNISIGLLDNVSISKSDSVEVEISNKPLINLVWLGAILITFGCGWGAINRFWFFKRKWMIRKRGQCPFLGLHN</sequence>